<organism evidence="1 2">
    <name type="scientific">Elsinoe ampelina</name>
    <dbReference type="NCBI Taxonomy" id="302913"/>
    <lineage>
        <taxon>Eukaryota</taxon>
        <taxon>Fungi</taxon>
        <taxon>Dikarya</taxon>
        <taxon>Ascomycota</taxon>
        <taxon>Pezizomycotina</taxon>
        <taxon>Dothideomycetes</taxon>
        <taxon>Dothideomycetidae</taxon>
        <taxon>Myriangiales</taxon>
        <taxon>Elsinoaceae</taxon>
        <taxon>Elsinoe</taxon>
    </lineage>
</organism>
<dbReference type="AlphaFoldDB" id="A0A6A6GAQ3"/>
<name>A0A6A6GAQ3_9PEZI</name>
<dbReference type="EMBL" id="ML992507">
    <property type="protein sequence ID" value="KAF2222792.1"/>
    <property type="molecule type" value="Genomic_DNA"/>
</dbReference>
<dbReference type="Proteomes" id="UP000799538">
    <property type="component" value="Unassembled WGS sequence"/>
</dbReference>
<accession>A0A6A6GAQ3</accession>
<evidence type="ECO:0000313" key="1">
    <source>
        <dbReference type="EMBL" id="KAF2222792.1"/>
    </source>
</evidence>
<proteinExistence type="predicted"/>
<dbReference type="OrthoDB" id="3946546at2759"/>
<gene>
    <name evidence="1" type="ORF">BDZ85DRAFT_117705</name>
</gene>
<protein>
    <submittedName>
        <fullName evidence="1">Uncharacterized protein</fullName>
    </submittedName>
</protein>
<sequence length="209" mass="23379">MLCLKGVIYVPISADDCPGLVVSEGPLQVHELGVDHVAKKILAKRDGEIGEDSGAHKVIEVRLESGERFILDITGPQFGWNELIVPVQRYMQERVKEAGRPLVPISDYCAAIVASKSVDRFGLRLQKYYQKLETFMRDPDPSLYQSSPIQPDPDSRDDAAVEAWLSKVVTDYVRRIRTVVQYFDGVPEERTGRNADRIAADFNGMKLSG</sequence>
<evidence type="ECO:0000313" key="2">
    <source>
        <dbReference type="Proteomes" id="UP000799538"/>
    </source>
</evidence>
<reference evidence="2" key="1">
    <citation type="journal article" date="2020" name="Stud. Mycol.">
        <title>101 Dothideomycetes genomes: A test case for predicting lifestyles and emergence of pathogens.</title>
        <authorList>
            <person name="Haridas S."/>
            <person name="Albert R."/>
            <person name="Binder M."/>
            <person name="Bloem J."/>
            <person name="LaButti K."/>
            <person name="Salamov A."/>
            <person name="Andreopoulos B."/>
            <person name="Baker S."/>
            <person name="Barry K."/>
            <person name="Bills G."/>
            <person name="Bluhm B."/>
            <person name="Cannon C."/>
            <person name="Castanera R."/>
            <person name="Culley D."/>
            <person name="Daum C."/>
            <person name="Ezra D."/>
            <person name="Gonzalez J."/>
            <person name="Henrissat B."/>
            <person name="Kuo A."/>
            <person name="Liang C."/>
            <person name="Lipzen A."/>
            <person name="Lutzoni F."/>
            <person name="Magnuson J."/>
            <person name="Mondo S."/>
            <person name="Nolan M."/>
            <person name="Ohm R."/>
            <person name="Pangilinan J."/>
            <person name="Park H.-J."/>
            <person name="Ramirez L."/>
            <person name="Alfaro M."/>
            <person name="Sun H."/>
            <person name="Tritt A."/>
            <person name="Yoshinaga Y."/>
            <person name="Zwiers L.-H."/>
            <person name="Turgeon B."/>
            <person name="Goodwin S."/>
            <person name="Spatafora J."/>
            <person name="Crous P."/>
            <person name="Grigoriev I."/>
        </authorList>
    </citation>
    <scope>NUCLEOTIDE SEQUENCE [LARGE SCALE GENOMIC DNA]</scope>
    <source>
        <strain evidence="2">CECT 20119</strain>
    </source>
</reference>
<keyword evidence="2" id="KW-1185">Reference proteome</keyword>